<dbReference type="RefSeq" id="XP_070920541.1">
    <property type="nucleotide sequence ID" value="XM_071064440.1"/>
</dbReference>
<keyword evidence="2" id="KW-1185">Reference proteome</keyword>
<sequence>MSLWQSYRNLSPKARAGLGAGFILWGLLGLQLTPKAEEKLGLTPTEADKAALDKMTPKIHTIPREKP</sequence>
<evidence type="ECO:0000313" key="2">
    <source>
        <dbReference type="Proteomes" id="UP001628179"/>
    </source>
</evidence>
<organism evidence="1 2">
    <name type="scientific">Madurella fahalii</name>
    <dbReference type="NCBI Taxonomy" id="1157608"/>
    <lineage>
        <taxon>Eukaryota</taxon>
        <taxon>Fungi</taxon>
        <taxon>Dikarya</taxon>
        <taxon>Ascomycota</taxon>
        <taxon>Pezizomycotina</taxon>
        <taxon>Sordariomycetes</taxon>
        <taxon>Sordariomycetidae</taxon>
        <taxon>Sordariales</taxon>
        <taxon>Sordariales incertae sedis</taxon>
        <taxon>Madurella</taxon>
    </lineage>
</organism>
<dbReference type="EMBL" id="BAAFSV010000005">
    <property type="protein sequence ID" value="GAB1318811.1"/>
    <property type="molecule type" value="Genomic_DNA"/>
</dbReference>
<evidence type="ECO:0000313" key="1">
    <source>
        <dbReference type="EMBL" id="GAB1318811.1"/>
    </source>
</evidence>
<proteinExistence type="predicted"/>
<reference evidence="1 2" key="1">
    <citation type="submission" date="2024-09" db="EMBL/GenBank/DDBJ databases">
        <title>Itraconazole resistance in Madurella fahalii resulting from another homologue of gene encoding cytochrome P450 14-alpha sterol demethylase (CYP51).</title>
        <authorList>
            <person name="Yoshioka I."/>
            <person name="Fahal A.H."/>
            <person name="Kaneko S."/>
            <person name="Yaguchi T."/>
        </authorList>
    </citation>
    <scope>NUCLEOTIDE SEQUENCE [LARGE SCALE GENOMIC DNA]</scope>
    <source>
        <strain evidence="1 2">IFM 68171</strain>
    </source>
</reference>
<comment type="caution">
    <text evidence="1">The sequence shown here is derived from an EMBL/GenBank/DDBJ whole genome shotgun (WGS) entry which is preliminary data.</text>
</comment>
<dbReference type="GeneID" id="98179763"/>
<gene>
    <name evidence="1" type="ORF">MFIFM68171_09021</name>
</gene>
<protein>
    <submittedName>
        <fullName evidence="1">Uncharacterized protein</fullName>
    </submittedName>
</protein>
<dbReference type="Proteomes" id="UP001628179">
    <property type="component" value="Unassembled WGS sequence"/>
</dbReference>
<accession>A0ABQ0GM32</accession>
<name>A0ABQ0GM32_9PEZI</name>